<evidence type="ECO:0000313" key="1">
    <source>
        <dbReference type="EMBL" id="KAJ7718315.1"/>
    </source>
</evidence>
<protein>
    <submittedName>
        <fullName evidence="1">Uncharacterized protein</fullName>
    </submittedName>
</protein>
<sequence length="202" mass="23404">MAFTSLTYTFTMRMMTFTLKDLPSSAVPSRKNCSFRSTVDPYGRWPTFTTTLQIEDPSPKYPTCPVPPRALRSGIYVINFRHNTQFIQAIGPTAFRYTIGYWSAISFCLGRCTMCNFRRHLALQFLNYIPLVVAKHLGVFTRAQAAGVQTPLRYRQRQRQKNKRTSAEYTIPYPNPTSPWTIQFFPSARTETEHLKRWIGLL</sequence>
<evidence type="ECO:0000313" key="2">
    <source>
        <dbReference type="Proteomes" id="UP001215598"/>
    </source>
</evidence>
<accession>A0AAD7HDK7</accession>
<gene>
    <name evidence="1" type="ORF">B0H16DRAFT_1475612</name>
</gene>
<dbReference type="Proteomes" id="UP001215598">
    <property type="component" value="Unassembled WGS sequence"/>
</dbReference>
<organism evidence="1 2">
    <name type="scientific">Mycena metata</name>
    <dbReference type="NCBI Taxonomy" id="1033252"/>
    <lineage>
        <taxon>Eukaryota</taxon>
        <taxon>Fungi</taxon>
        <taxon>Dikarya</taxon>
        <taxon>Basidiomycota</taxon>
        <taxon>Agaricomycotina</taxon>
        <taxon>Agaricomycetes</taxon>
        <taxon>Agaricomycetidae</taxon>
        <taxon>Agaricales</taxon>
        <taxon>Marasmiineae</taxon>
        <taxon>Mycenaceae</taxon>
        <taxon>Mycena</taxon>
    </lineage>
</organism>
<proteinExistence type="predicted"/>
<name>A0AAD7HDK7_9AGAR</name>
<comment type="caution">
    <text evidence="1">The sequence shown here is derived from an EMBL/GenBank/DDBJ whole genome shotgun (WGS) entry which is preliminary data.</text>
</comment>
<dbReference type="AlphaFoldDB" id="A0AAD7HDK7"/>
<keyword evidence="2" id="KW-1185">Reference proteome</keyword>
<reference evidence="1" key="1">
    <citation type="submission" date="2023-03" db="EMBL/GenBank/DDBJ databases">
        <title>Massive genome expansion in bonnet fungi (Mycena s.s.) driven by repeated elements and novel gene families across ecological guilds.</title>
        <authorList>
            <consortium name="Lawrence Berkeley National Laboratory"/>
            <person name="Harder C.B."/>
            <person name="Miyauchi S."/>
            <person name="Viragh M."/>
            <person name="Kuo A."/>
            <person name="Thoen E."/>
            <person name="Andreopoulos B."/>
            <person name="Lu D."/>
            <person name="Skrede I."/>
            <person name="Drula E."/>
            <person name="Henrissat B."/>
            <person name="Morin E."/>
            <person name="Kohler A."/>
            <person name="Barry K."/>
            <person name="LaButti K."/>
            <person name="Morin E."/>
            <person name="Salamov A."/>
            <person name="Lipzen A."/>
            <person name="Mereny Z."/>
            <person name="Hegedus B."/>
            <person name="Baldrian P."/>
            <person name="Stursova M."/>
            <person name="Weitz H."/>
            <person name="Taylor A."/>
            <person name="Grigoriev I.V."/>
            <person name="Nagy L.G."/>
            <person name="Martin F."/>
            <person name="Kauserud H."/>
        </authorList>
    </citation>
    <scope>NUCLEOTIDE SEQUENCE</scope>
    <source>
        <strain evidence="1">CBHHK182m</strain>
    </source>
</reference>
<dbReference type="EMBL" id="JARKIB010000266">
    <property type="protein sequence ID" value="KAJ7718315.1"/>
    <property type="molecule type" value="Genomic_DNA"/>
</dbReference>